<proteinExistence type="predicted"/>
<sequence length="276" mass="29152">MRAARAGPGGHDGPMVQATVDVEFGVRVTKPGLAAVSIAAARADEDELTVSGGGSPRLAEFEHGTRAEVYDLPEGEHRVTYHGVRTLRRASAEPVTLADLARYTRPSRYCPSDRMGGLVPPAVYAAEGDAARVRAIVEHVNGRLAYVVGSGRPTDDAIDTLLAGEGVCRDFAHVCVALCRIVDIPARFTAVYAPGLRPMDFHAVFEAAVGGHWQVFDATRLAPRQTMLRIATGRDAADTPFLATLGCELDFLGATVFATTDGALPADDGDKAVTLA</sequence>
<dbReference type="PANTHER" id="PTHR33490:SF12">
    <property type="entry name" value="BLL5557 PROTEIN"/>
    <property type="match status" value="1"/>
</dbReference>
<evidence type="ECO:0000313" key="2">
    <source>
        <dbReference type="EMBL" id="SEP35433.1"/>
    </source>
</evidence>
<reference evidence="2 3" key="1">
    <citation type="submission" date="2016-10" db="EMBL/GenBank/DDBJ databases">
        <authorList>
            <person name="de Groot N.N."/>
        </authorList>
    </citation>
    <scope>NUCLEOTIDE SEQUENCE [LARGE SCALE GENOMIC DNA]</scope>
    <source>
        <strain evidence="2 3">DSM 44993</strain>
    </source>
</reference>
<feature type="domain" description="Transglutaminase-like" evidence="1">
    <location>
        <begin position="160"/>
        <end position="220"/>
    </location>
</feature>
<dbReference type="InterPro" id="IPR038765">
    <property type="entry name" value="Papain-like_cys_pep_sf"/>
</dbReference>
<gene>
    <name evidence="2" type="ORF">SAMN04489732_106339</name>
</gene>
<dbReference type="EMBL" id="FOEF01000006">
    <property type="protein sequence ID" value="SEP35433.1"/>
    <property type="molecule type" value="Genomic_DNA"/>
</dbReference>
<dbReference type="InterPro" id="IPR002931">
    <property type="entry name" value="Transglutaminase-like"/>
</dbReference>
<dbReference type="SUPFAM" id="SSF54001">
    <property type="entry name" value="Cysteine proteinases"/>
    <property type="match status" value="1"/>
</dbReference>
<dbReference type="Gene3D" id="3.10.620.30">
    <property type="match status" value="1"/>
</dbReference>
<protein>
    <submittedName>
        <fullName evidence="2">Transglutaminase-like superfamily protein</fullName>
    </submittedName>
</protein>
<dbReference type="SMART" id="SM00460">
    <property type="entry name" value="TGc"/>
    <property type="match status" value="1"/>
</dbReference>
<accession>A0A1H8X6U5</accession>
<dbReference type="Proteomes" id="UP000198582">
    <property type="component" value="Unassembled WGS sequence"/>
</dbReference>
<dbReference type="STRING" id="394193.SAMN04489732_106339"/>
<dbReference type="AlphaFoldDB" id="A0A1H8X6U5"/>
<organism evidence="2 3">
    <name type="scientific">Amycolatopsis saalfeldensis</name>
    <dbReference type="NCBI Taxonomy" id="394193"/>
    <lineage>
        <taxon>Bacteria</taxon>
        <taxon>Bacillati</taxon>
        <taxon>Actinomycetota</taxon>
        <taxon>Actinomycetes</taxon>
        <taxon>Pseudonocardiales</taxon>
        <taxon>Pseudonocardiaceae</taxon>
        <taxon>Amycolatopsis</taxon>
    </lineage>
</organism>
<dbReference type="PANTHER" id="PTHR33490">
    <property type="entry name" value="BLR5614 PROTEIN-RELATED"/>
    <property type="match status" value="1"/>
</dbReference>
<evidence type="ECO:0000259" key="1">
    <source>
        <dbReference type="SMART" id="SM00460"/>
    </source>
</evidence>
<dbReference type="Pfam" id="PF01841">
    <property type="entry name" value="Transglut_core"/>
    <property type="match status" value="1"/>
</dbReference>
<name>A0A1H8X6U5_9PSEU</name>
<evidence type="ECO:0000313" key="3">
    <source>
        <dbReference type="Proteomes" id="UP000198582"/>
    </source>
</evidence>
<keyword evidence="3" id="KW-1185">Reference proteome</keyword>